<dbReference type="Pfam" id="PF00872">
    <property type="entry name" value="Transposase_mut"/>
    <property type="match status" value="1"/>
</dbReference>
<evidence type="ECO:0000313" key="4">
    <source>
        <dbReference type="EMBL" id="SVA68687.1"/>
    </source>
</evidence>
<sequence length="435" mass="49889">MVFHHKNPNQRKGGHVMKKVLKKGKRGNKKERLVAYEEMLNLDDSSSRIELIQMLIPVGLQAIEEELQSEVMEVAGARYTRTHPNFKRWGCNEGSVFLGDQKVSVRVPRVRDVLNGKEIPLSSYQGFQNPGSIDEVVFKRLINGISTRKYEKAALEIPATFGIKKSSISRKFIRASARKLKECLERDLSGYDIVSIFIDGKGFAENEVIIALGITLTGEKVVLGFIESSTENHRVCRDFMNGLINRGLNTDNEILFVIDGAKGIYKGIRSVLSRKAVIQRCQWHKRENILKYLDKSHQSSFRRKLQAAYEQSTYEAAKKKLNLIKKELAILNQSAVRSLEEGLEETLTLHRLGMFPKLGTSFKTTNCIENIMRQVGIYTDRVSYWKNSDQRQRWVGTALQEIEPKLRTVRGYRHLRELRDAMRNLNYKENIVKVA</sequence>
<protein>
    <recommendedName>
        <fullName evidence="5">Mutator family transposase</fullName>
    </recommendedName>
</protein>
<dbReference type="GO" id="GO:0006313">
    <property type="term" value="P:DNA transposition"/>
    <property type="evidence" value="ECO:0007669"/>
    <property type="project" value="InterPro"/>
</dbReference>
<dbReference type="EMBL" id="UINC01016510">
    <property type="protein sequence ID" value="SVA68687.1"/>
    <property type="molecule type" value="Genomic_DNA"/>
</dbReference>
<proteinExistence type="predicted"/>
<dbReference type="AlphaFoldDB" id="A0A381XWW5"/>
<dbReference type="GO" id="GO:0004803">
    <property type="term" value="F:transposase activity"/>
    <property type="evidence" value="ECO:0007669"/>
    <property type="project" value="InterPro"/>
</dbReference>
<evidence type="ECO:0000256" key="3">
    <source>
        <dbReference type="ARBA" id="ARBA00023172"/>
    </source>
</evidence>
<keyword evidence="2" id="KW-0238">DNA-binding</keyword>
<dbReference type="InterPro" id="IPR001207">
    <property type="entry name" value="Transposase_mutator"/>
</dbReference>
<dbReference type="PANTHER" id="PTHR33217:SF7">
    <property type="entry name" value="TRANSPOSASE FOR INSERTION SEQUENCE ELEMENT IS1081"/>
    <property type="match status" value="1"/>
</dbReference>
<reference evidence="4" key="1">
    <citation type="submission" date="2018-05" db="EMBL/GenBank/DDBJ databases">
        <authorList>
            <person name="Lanie J.A."/>
            <person name="Ng W.-L."/>
            <person name="Kazmierczak K.M."/>
            <person name="Andrzejewski T.M."/>
            <person name="Davidsen T.M."/>
            <person name="Wayne K.J."/>
            <person name="Tettelin H."/>
            <person name="Glass J.I."/>
            <person name="Rusch D."/>
            <person name="Podicherti R."/>
            <person name="Tsui H.-C.T."/>
            <person name="Winkler M.E."/>
        </authorList>
    </citation>
    <scope>NUCLEOTIDE SEQUENCE</scope>
</reference>
<name>A0A381XWW5_9ZZZZ</name>
<dbReference type="PANTHER" id="PTHR33217">
    <property type="entry name" value="TRANSPOSASE FOR INSERTION SEQUENCE ELEMENT IS1081"/>
    <property type="match status" value="1"/>
</dbReference>
<organism evidence="4">
    <name type="scientific">marine metagenome</name>
    <dbReference type="NCBI Taxonomy" id="408172"/>
    <lineage>
        <taxon>unclassified sequences</taxon>
        <taxon>metagenomes</taxon>
        <taxon>ecological metagenomes</taxon>
    </lineage>
</organism>
<gene>
    <name evidence="4" type="ORF">METZ01_LOCUS121541</name>
</gene>
<keyword evidence="3" id="KW-0233">DNA recombination</keyword>
<evidence type="ECO:0000256" key="1">
    <source>
        <dbReference type="ARBA" id="ARBA00022578"/>
    </source>
</evidence>
<evidence type="ECO:0008006" key="5">
    <source>
        <dbReference type="Google" id="ProtNLM"/>
    </source>
</evidence>
<evidence type="ECO:0000256" key="2">
    <source>
        <dbReference type="ARBA" id="ARBA00023125"/>
    </source>
</evidence>
<accession>A0A381XWW5</accession>
<dbReference type="GO" id="GO:0003677">
    <property type="term" value="F:DNA binding"/>
    <property type="evidence" value="ECO:0007669"/>
    <property type="project" value="UniProtKB-KW"/>
</dbReference>
<keyword evidence="1" id="KW-0815">Transposition</keyword>